<protein>
    <submittedName>
        <fullName evidence="1">Uncharacterized protein</fullName>
    </submittedName>
</protein>
<dbReference type="AlphaFoldDB" id="A0A2N1MDF9"/>
<comment type="caution">
    <text evidence="1">The sequence shown here is derived from an EMBL/GenBank/DDBJ whole genome shotgun (WGS) entry which is preliminary data.</text>
</comment>
<evidence type="ECO:0000313" key="2">
    <source>
        <dbReference type="Proteomes" id="UP000233469"/>
    </source>
</evidence>
<sequence length="144" mass="17090">MKWESLEIVSLPLLETLKPGEKLTNTICKNCPKIKYFKTTIDDKDEATYYDLEKILIFRRFIYSKRLYYIDLLSKILNKSSPMEINTYLMDISDYPNLDQLIDLIKMYGPEVIKHYKIVKEHEKDLNNDFTWNIGTNPVTNVNI</sequence>
<organism evidence="1 2">
    <name type="scientific">Rhizophagus irregularis</name>
    <dbReference type="NCBI Taxonomy" id="588596"/>
    <lineage>
        <taxon>Eukaryota</taxon>
        <taxon>Fungi</taxon>
        <taxon>Fungi incertae sedis</taxon>
        <taxon>Mucoromycota</taxon>
        <taxon>Glomeromycotina</taxon>
        <taxon>Glomeromycetes</taxon>
        <taxon>Glomerales</taxon>
        <taxon>Glomeraceae</taxon>
        <taxon>Rhizophagus</taxon>
    </lineage>
</organism>
<proteinExistence type="predicted"/>
<evidence type="ECO:0000313" key="1">
    <source>
        <dbReference type="EMBL" id="PKK59681.1"/>
    </source>
</evidence>
<accession>A0A2N1MDF9</accession>
<reference evidence="1 2" key="1">
    <citation type="submission" date="2016-04" db="EMBL/GenBank/DDBJ databases">
        <title>Genome analyses suggest a sexual origin of heterokaryosis in a supposedly ancient asexual fungus.</title>
        <authorList>
            <person name="Ropars J."/>
            <person name="Sedzielewska K."/>
            <person name="Noel J."/>
            <person name="Charron P."/>
            <person name="Farinelli L."/>
            <person name="Marton T."/>
            <person name="Kruger M."/>
            <person name="Pelin A."/>
            <person name="Brachmann A."/>
            <person name="Corradi N."/>
        </authorList>
    </citation>
    <scope>NUCLEOTIDE SEQUENCE [LARGE SCALE GENOMIC DNA]</scope>
    <source>
        <strain evidence="1 2">C2</strain>
    </source>
</reference>
<gene>
    <name evidence="1" type="ORF">RhiirC2_794483</name>
</gene>
<reference evidence="1 2" key="2">
    <citation type="submission" date="2017-10" db="EMBL/GenBank/DDBJ databases">
        <title>Extensive intraspecific genome diversity in a model arbuscular mycorrhizal fungus.</title>
        <authorList>
            <person name="Chen E.C.H."/>
            <person name="Morin E."/>
            <person name="Baudet D."/>
            <person name="Noel J."/>
            <person name="Ndikumana S."/>
            <person name="Charron P."/>
            <person name="St-Onge C."/>
            <person name="Giorgi J."/>
            <person name="Grigoriev I.V."/>
            <person name="Roux C."/>
            <person name="Martin F.M."/>
            <person name="Corradi N."/>
        </authorList>
    </citation>
    <scope>NUCLEOTIDE SEQUENCE [LARGE SCALE GENOMIC DNA]</scope>
    <source>
        <strain evidence="1 2">C2</strain>
    </source>
</reference>
<name>A0A2N1MDF9_9GLOM</name>
<dbReference type="Proteomes" id="UP000233469">
    <property type="component" value="Unassembled WGS sequence"/>
</dbReference>
<dbReference type="VEuPathDB" id="FungiDB:RhiirA1_468372"/>
<dbReference type="EMBL" id="LLXL01002929">
    <property type="protein sequence ID" value="PKK59681.1"/>
    <property type="molecule type" value="Genomic_DNA"/>
</dbReference>
<dbReference type="VEuPathDB" id="FungiDB:FUN_010006"/>